<dbReference type="RefSeq" id="XP_073555019.1">
    <property type="nucleotide sequence ID" value="XM_073706526.1"/>
</dbReference>
<evidence type="ECO:0000313" key="3">
    <source>
        <dbReference type="Proteomes" id="UP001642720"/>
    </source>
</evidence>
<dbReference type="GeneID" id="300580976"/>
<accession>A0ABY2GS99</accession>
<comment type="caution">
    <text evidence="2">The sequence shown here is derived from an EMBL/GenBank/DDBJ whole genome shotgun (WGS) entry which is preliminary data.</text>
</comment>
<evidence type="ECO:0000256" key="1">
    <source>
        <dbReference type="SAM" id="MobiDB-lite"/>
    </source>
</evidence>
<reference evidence="2 3" key="1">
    <citation type="submission" date="2018-01" db="EMBL/GenBank/DDBJ databases">
        <title>Genome characterization of the sugarcane-associated fungus Trichoderma ghanense CCMA-1212 and their application in lignocelulose bioconversion.</title>
        <authorList>
            <person name="Steindorff A.S."/>
            <person name="Mendes T.D."/>
            <person name="Vilela E.S.D."/>
            <person name="Rodrigues D.S."/>
            <person name="Formighieri E.F."/>
            <person name="Melo I.S."/>
            <person name="Favaro L.C.L."/>
        </authorList>
    </citation>
    <scope>NUCLEOTIDE SEQUENCE [LARGE SCALE GENOMIC DNA]</scope>
    <source>
        <strain evidence="2 3">CCMA-1212</strain>
    </source>
</reference>
<protein>
    <submittedName>
        <fullName evidence="2">Uncharacterized protein</fullName>
    </submittedName>
</protein>
<feature type="compositionally biased region" description="Polar residues" evidence="1">
    <location>
        <begin position="484"/>
        <end position="499"/>
    </location>
</feature>
<evidence type="ECO:0000313" key="2">
    <source>
        <dbReference type="EMBL" id="TFA98817.1"/>
    </source>
</evidence>
<dbReference type="Proteomes" id="UP001642720">
    <property type="component" value="Unassembled WGS sequence"/>
</dbReference>
<gene>
    <name evidence="2" type="ORF">CCMA1212_009442</name>
</gene>
<feature type="region of interest" description="Disordered" evidence="1">
    <location>
        <begin position="474"/>
        <end position="531"/>
    </location>
</feature>
<feature type="compositionally biased region" description="Gly residues" evidence="1">
    <location>
        <begin position="40"/>
        <end position="50"/>
    </location>
</feature>
<feature type="region of interest" description="Disordered" evidence="1">
    <location>
        <begin position="34"/>
        <end position="54"/>
    </location>
</feature>
<proteinExistence type="predicted"/>
<feature type="compositionally biased region" description="Basic and acidic residues" evidence="1">
    <location>
        <begin position="81"/>
        <end position="95"/>
    </location>
</feature>
<name>A0ABY2GS99_9HYPO</name>
<feature type="region of interest" description="Disordered" evidence="1">
    <location>
        <begin position="426"/>
        <end position="455"/>
    </location>
</feature>
<dbReference type="EMBL" id="PPTA01000017">
    <property type="protein sequence ID" value="TFA98817.1"/>
    <property type="molecule type" value="Genomic_DNA"/>
</dbReference>
<sequence length="666" mass="70859">MQKRTEEKYLGEILPHLTLVPLLHKAFELPQHKQKEEVGGSTGTDSGPGSGHTRTLTLTLTLTQILPLRGVANFRSQSPRAAKDPEQHRTAHESENPPIGYKLQGDGRGSSVPCTAAVPAPVSVPGRGPAPLLPLLEAMLPPMPDGCVAAPRSRSTTPTRRTWQLVTAIGGPPEMGWDGMGWMASMEGSTAWLHGSQALPPTWPWSTTVSGSVALVLGEPEHLAAGNPIAISAANWSDWSRATSASAHFEGQRQGAYRCHIDVIGASTRSAASMAVRATYLVRQADGFAAAPSHLDMRCTAASRFADAMPPDARAVPGGNETKDERCMEWAATMLCPCAILPKDPCLIRPTDGLAHCSLGVESQRGPWVAPKTPNTPKTRRPGDPGRRLGGSDALVLRIIDGKFYRTWTSRDSVLSPCRLVTRTLKLGAEPTTEQGTDQEGRPAQAPTGSELGRWRDGLKTVPALWSFGALRGRQKHGNDQAPVDSQCQVSTGTGTRWNACSEEGQQLEDDIRETQQQQQQNKRQSSSVATPHWIGGLFRAALTTDIDRKSSRDGYGADVPSGCEMLPQGRATSSRTCQGRHAPTVPGIVQVPEVAGAGTATVASVGWKLAQIPSVLPLLPNFLRKSQIPSVCRVHAGDGAEAGGLLQVTSGSGPVATIISFSSAY</sequence>
<feature type="region of interest" description="Disordered" evidence="1">
    <location>
        <begin position="368"/>
        <end position="391"/>
    </location>
</feature>
<feature type="region of interest" description="Disordered" evidence="1">
    <location>
        <begin position="76"/>
        <end position="110"/>
    </location>
</feature>
<organism evidence="2 3">
    <name type="scientific">Trichoderma ghanense</name>
    <dbReference type="NCBI Taxonomy" id="65468"/>
    <lineage>
        <taxon>Eukaryota</taxon>
        <taxon>Fungi</taxon>
        <taxon>Dikarya</taxon>
        <taxon>Ascomycota</taxon>
        <taxon>Pezizomycotina</taxon>
        <taxon>Sordariomycetes</taxon>
        <taxon>Hypocreomycetidae</taxon>
        <taxon>Hypocreales</taxon>
        <taxon>Hypocreaceae</taxon>
        <taxon>Trichoderma</taxon>
    </lineage>
</organism>
<keyword evidence="3" id="KW-1185">Reference proteome</keyword>